<dbReference type="EMBL" id="CP006644">
    <property type="protein sequence ID" value="AHE52709.1"/>
    <property type="molecule type" value="Genomic_DNA"/>
</dbReference>
<keyword evidence="4" id="KW-1185">Reference proteome</keyword>
<feature type="signal peptide" evidence="2">
    <location>
        <begin position="1"/>
        <end position="18"/>
    </location>
</feature>
<protein>
    <submittedName>
        <fullName evidence="3">Uncharacterized protein</fullName>
    </submittedName>
</protein>
<dbReference type="Proteomes" id="UP000018851">
    <property type="component" value="Chromosome"/>
</dbReference>
<name>W0A425_9SPHN</name>
<keyword evidence="2" id="KW-0732">Signal</keyword>
<dbReference type="STRING" id="1123269.NX02_04840"/>
<evidence type="ECO:0000256" key="2">
    <source>
        <dbReference type="SAM" id="SignalP"/>
    </source>
</evidence>
<evidence type="ECO:0000256" key="1">
    <source>
        <dbReference type="SAM" id="Phobius"/>
    </source>
</evidence>
<sequence length="70" mass="7083">MASTAARWLGLAASPAFALMALATAADPSRPALCGGAGIVPIDAMTAMYALMSLFHLPPWLGLRRAANGG</sequence>
<keyword evidence="1" id="KW-0472">Membrane</keyword>
<keyword evidence="1" id="KW-1133">Transmembrane helix</keyword>
<feature type="transmembrane region" description="Helical" evidence="1">
    <location>
        <begin position="35"/>
        <end position="55"/>
    </location>
</feature>
<organism evidence="3 4">
    <name type="scientific">Sphingomonas sanxanigenens DSM 19645 = NX02</name>
    <dbReference type="NCBI Taxonomy" id="1123269"/>
    <lineage>
        <taxon>Bacteria</taxon>
        <taxon>Pseudomonadati</taxon>
        <taxon>Pseudomonadota</taxon>
        <taxon>Alphaproteobacteria</taxon>
        <taxon>Sphingomonadales</taxon>
        <taxon>Sphingomonadaceae</taxon>
        <taxon>Sphingomonas</taxon>
    </lineage>
</organism>
<dbReference type="KEGG" id="ssan:NX02_04840"/>
<accession>W0A425</accession>
<reference evidence="3 4" key="1">
    <citation type="submission" date="2013-07" db="EMBL/GenBank/DDBJ databases">
        <title>Completed genome of Sphingomonas sanxanigenens NX02.</title>
        <authorList>
            <person name="Ma T."/>
            <person name="Huang H."/>
            <person name="Wu M."/>
            <person name="Li X."/>
            <person name="Li G."/>
        </authorList>
    </citation>
    <scope>NUCLEOTIDE SEQUENCE [LARGE SCALE GENOMIC DNA]</scope>
    <source>
        <strain evidence="3 4">NX02</strain>
    </source>
</reference>
<keyword evidence="1" id="KW-0812">Transmembrane</keyword>
<gene>
    <name evidence="3" type="ORF">NX02_04840</name>
</gene>
<feature type="chain" id="PRO_5004784884" evidence="2">
    <location>
        <begin position="19"/>
        <end position="70"/>
    </location>
</feature>
<evidence type="ECO:0000313" key="3">
    <source>
        <dbReference type="EMBL" id="AHE52709.1"/>
    </source>
</evidence>
<dbReference type="eggNOG" id="ENOG5031AY6">
    <property type="taxonomic scope" value="Bacteria"/>
</dbReference>
<dbReference type="PATRIC" id="fig|1123269.5.peg.940"/>
<evidence type="ECO:0000313" key="4">
    <source>
        <dbReference type="Proteomes" id="UP000018851"/>
    </source>
</evidence>
<proteinExistence type="predicted"/>
<dbReference type="AlphaFoldDB" id="W0A425"/>
<dbReference type="HOGENOM" id="CLU_170913_3_0_5"/>